<sequence>MKTPYGAWRASYVHGRWTVLSGPTSMVVLEPAPSSAAGFIARLWAQLLDCASIGEIVTTLTSHGLDQMPNLGVFFWDDDRLHCLLRGSLTVFDAATDAELASGAGARTWYETTLSARSVQLPLDDTAGSGDLLELPLVVGAVQAASVYLDAQPVAAGSPAAAAEPAAASHPAAAPEPAVVPERAAVPPTVVAPAPAVAPQPVVAPAPAVVQAPAVAPAPAAADEPTFAPVENSVNLYDSVFGERLIVPPVFPDSEPEADVAAARSEGVHRPRTDQPDTDEPRPDQPHADQHQAEERATYAAEETIDAAPQYSEPVFRAPEYSEPVVRAPEYSEPIVPPPPPAFATVIEPEIAAEPAVSSAPEPELPPMPEIPAAVGREPTQVLGQRPPYAPGQEPDAEPGQFMGAAGQPLGSSGTTGPWGAAGFAGLQPPPPAAHLPAAILLTAAGERVALTGPMLIGRAPASDSGEQLLRVPSPNHDISRTHLRIAPKNGRFEVTDMNSTNGTIVVFPDGRSVHLVQGQSIDLVIGGAIDLGDAQTISLLAPQ</sequence>
<name>A0AAN0KC03_9ACTN</name>
<dbReference type="EMBL" id="AP028056">
    <property type="protein sequence ID" value="BEH02375.1"/>
    <property type="molecule type" value="Genomic_DNA"/>
</dbReference>
<feature type="region of interest" description="Disordered" evidence="2">
    <location>
        <begin position="249"/>
        <end position="298"/>
    </location>
</feature>
<dbReference type="PROSITE" id="PS50006">
    <property type="entry name" value="FHA_DOMAIN"/>
    <property type="match status" value="1"/>
</dbReference>
<evidence type="ECO:0000256" key="1">
    <source>
        <dbReference type="ARBA" id="ARBA00022553"/>
    </source>
</evidence>
<organism evidence="4 5">
    <name type="scientific">Brooklawnia propionicigenes</name>
    <dbReference type="NCBI Taxonomy" id="3041175"/>
    <lineage>
        <taxon>Bacteria</taxon>
        <taxon>Bacillati</taxon>
        <taxon>Actinomycetota</taxon>
        <taxon>Actinomycetes</taxon>
        <taxon>Propionibacteriales</taxon>
        <taxon>Propionibacteriaceae</taxon>
        <taxon>Brooklawnia</taxon>
    </lineage>
</organism>
<evidence type="ECO:0000313" key="5">
    <source>
        <dbReference type="Proteomes" id="UP001431656"/>
    </source>
</evidence>
<keyword evidence="5" id="KW-1185">Reference proteome</keyword>
<dbReference type="SMART" id="SM00240">
    <property type="entry name" value="FHA"/>
    <property type="match status" value="1"/>
</dbReference>
<dbReference type="InterPro" id="IPR008984">
    <property type="entry name" value="SMAD_FHA_dom_sf"/>
</dbReference>
<feature type="domain" description="FHA" evidence="3">
    <location>
        <begin position="455"/>
        <end position="506"/>
    </location>
</feature>
<dbReference type="Gene3D" id="2.60.200.20">
    <property type="match status" value="1"/>
</dbReference>
<dbReference type="Proteomes" id="UP001431656">
    <property type="component" value="Chromosome"/>
</dbReference>
<dbReference type="InterPro" id="IPR000253">
    <property type="entry name" value="FHA_dom"/>
</dbReference>
<protein>
    <recommendedName>
        <fullName evidence="3">FHA domain-containing protein</fullName>
    </recommendedName>
</protein>
<reference evidence="4" key="1">
    <citation type="journal article" date="2024" name="Int. J. Syst. Evol. Microbiol.">
        <title>Brooklawnia propionicigenes sp. nov., a facultatively anaerobic, propionate-producing bacterium isolated from a methanogenic reactor treating waste from cattle farms.</title>
        <authorList>
            <person name="Akita Y."/>
            <person name="Ueki A."/>
            <person name="Tonouchi A."/>
            <person name="Sugawara Y."/>
            <person name="Honma S."/>
            <person name="Kaku N."/>
            <person name="Ueki K."/>
        </authorList>
    </citation>
    <scope>NUCLEOTIDE SEQUENCE</scope>
    <source>
        <strain evidence="4">SH051</strain>
    </source>
</reference>
<evidence type="ECO:0000256" key="2">
    <source>
        <dbReference type="SAM" id="MobiDB-lite"/>
    </source>
</evidence>
<proteinExistence type="predicted"/>
<keyword evidence="1" id="KW-0597">Phosphoprotein</keyword>
<dbReference type="SUPFAM" id="SSF49879">
    <property type="entry name" value="SMAD/FHA domain"/>
    <property type="match status" value="1"/>
</dbReference>
<evidence type="ECO:0000259" key="3">
    <source>
        <dbReference type="PROSITE" id="PS50006"/>
    </source>
</evidence>
<dbReference type="CDD" id="cd00060">
    <property type="entry name" value="FHA"/>
    <property type="match status" value="1"/>
</dbReference>
<feature type="region of interest" description="Disordered" evidence="2">
    <location>
        <begin position="384"/>
        <end position="426"/>
    </location>
</feature>
<gene>
    <name evidence="4" type="ORF">brsh051_16560</name>
</gene>
<dbReference type="RefSeq" id="WP_286263948.1">
    <property type="nucleotide sequence ID" value="NZ_AP028056.1"/>
</dbReference>
<dbReference type="AlphaFoldDB" id="A0AAN0KC03"/>
<evidence type="ECO:0000313" key="4">
    <source>
        <dbReference type="EMBL" id="BEH02375.1"/>
    </source>
</evidence>
<accession>A0AAN0KC03</accession>
<dbReference type="Pfam" id="PF00498">
    <property type="entry name" value="FHA"/>
    <property type="match status" value="1"/>
</dbReference>
<dbReference type="KEGG" id="broo:brsh051_16560"/>
<feature type="compositionally biased region" description="Basic and acidic residues" evidence="2">
    <location>
        <begin position="266"/>
        <end position="297"/>
    </location>
</feature>